<feature type="non-terminal residue" evidence="2">
    <location>
        <position position="1"/>
    </location>
</feature>
<keyword evidence="1" id="KW-0812">Transmembrane</keyword>
<name>A0ABN8Q5X7_9CNID</name>
<protein>
    <submittedName>
        <fullName evidence="2">Uncharacterized protein</fullName>
    </submittedName>
</protein>
<evidence type="ECO:0000313" key="2">
    <source>
        <dbReference type="EMBL" id="CAH3157382.1"/>
    </source>
</evidence>
<gene>
    <name evidence="2" type="ORF">PLOB_00002231</name>
</gene>
<keyword evidence="3" id="KW-1185">Reference proteome</keyword>
<comment type="caution">
    <text evidence="2">The sequence shown here is derived from an EMBL/GenBank/DDBJ whole genome shotgun (WGS) entry which is preliminary data.</text>
</comment>
<feature type="non-terminal residue" evidence="2">
    <location>
        <position position="104"/>
    </location>
</feature>
<evidence type="ECO:0000256" key="1">
    <source>
        <dbReference type="SAM" id="Phobius"/>
    </source>
</evidence>
<proteinExistence type="predicted"/>
<dbReference type="EMBL" id="CALNXK010000107">
    <property type="protein sequence ID" value="CAH3157382.1"/>
    <property type="molecule type" value="Genomic_DNA"/>
</dbReference>
<sequence>QDGGQQWFFSTVFLVFPSLRFTCILYYWETWMKMDGIASWTTLIQSENKISKNSQLERKAEKRQQMRQAGQRLIFKWTAFFRGESGFRGQQHHSLGITTGLVRR</sequence>
<organism evidence="2 3">
    <name type="scientific">Porites lobata</name>
    <dbReference type="NCBI Taxonomy" id="104759"/>
    <lineage>
        <taxon>Eukaryota</taxon>
        <taxon>Metazoa</taxon>
        <taxon>Cnidaria</taxon>
        <taxon>Anthozoa</taxon>
        <taxon>Hexacorallia</taxon>
        <taxon>Scleractinia</taxon>
        <taxon>Fungiina</taxon>
        <taxon>Poritidae</taxon>
        <taxon>Porites</taxon>
    </lineage>
</organism>
<reference evidence="2 3" key="1">
    <citation type="submission" date="2022-05" db="EMBL/GenBank/DDBJ databases">
        <authorList>
            <consortium name="Genoscope - CEA"/>
            <person name="William W."/>
        </authorList>
    </citation>
    <scope>NUCLEOTIDE SEQUENCE [LARGE SCALE GENOMIC DNA]</scope>
</reference>
<evidence type="ECO:0000313" key="3">
    <source>
        <dbReference type="Proteomes" id="UP001159405"/>
    </source>
</evidence>
<feature type="transmembrane region" description="Helical" evidence="1">
    <location>
        <begin position="6"/>
        <end position="28"/>
    </location>
</feature>
<dbReference type="Proteomes" id="UP001159405">
    <property type="component" value="Unassembled WGS sequence"/>
</dbReference>
<keyword evidence="1" id="KW-1133">Transmembrane helix</keyword>
<keyword evidence="1" id="KW-0472">Membrane</keyword>
<accession>A0ABN8Q5X7</accession>